<sequence length="162" mass="16833">MTFPFKLSAQMDIDDVINGLDQDFNFGGKEQIKGQNKELANEQNREDIKIQEAEEEAEVGDVTATSTINCSATPGSISVLANGTPICSATSGAVTNQYFSLSGQPGSTFQITATCTGVTSCGYSGASPRVNFTCDLPEPSTAGPLGNYTLATLTCTVTAPAS</sequence>
<evidence type="ECO:0000313" key="1">
    <source>
        <dbReference type="EMBL" id="QPJ62921.1"/>
    </source>
</evidence>
<dbReference type="EMBL" id="CP048685">
    <property type="protein sequence ID" value="QPJ62921.1"/>
    <property type="molecule type" value="Genomic_DNA"/>
</dbReference>
<evidence type="ECO:0000313" key="2">
    <source>
        <dbReference type="Proteomes" id="UP000594688"/>
    </source>
</evidence>
<reference evidence="1 2" key="1">
    <citation type="submission" date="2020-02" db="EMBL/GenBank/DDBJ databases">
        <title>Genomic and physiological characterization of two novel Nitrospinaceae genera.</title>
        <authorList>
            <person name="Mueller A.J."/>
            <person name="Jung M.-Y."/>
            <person name="Strachan C.R."/>
            <person name="Herbold C.W."/>
            <person name="Kirkegaard R.H."/>
            <person name="Daims H."/>
        </authorList>
    </citation>
    <scope>NUCLEOTIDE SEQUENCE [LARGE SCALE GENOMIC DNA]</scope>
    <source>
        <strain evidence="1">EB</strain>
    </source>
</reference>
<protein>
    <submittedName>
        <fullName evidence="1">DUF4402 domain-containing protein</fullName>
    </submittedName>
</protein>
<name>A0A7T0BXS8_9BACT</name>
<dbReference type="AlphaFoldDB" id="A0A7T0BXS8"/>
<proteinExistence type="predicted"/>
<dbReference type="KEGG" id="nli:G3M70_13980"/>
<organism evidence="1 2">
    <name type="scientific">Candidatus Nitronauta litoralis</name>
    <dbReference type="NCBI Taxonomy" id="2705533"/>
    <lineage>
        <taxon>Bacteria</taxon>
        <taxon>Pseudomonadati</taxon>
        <taxon>Nitrospinota/Tectimicrobiota group</taxon>
        <taxon>Nitrospinota</taxon>
        <taxon>Nitrospinia</taxon>
        <taxon>Nitrospinales</taxon>
        <taxon>Nitrospinaceae</taxon>
        <taxon>Candidatus Nitronauta</taxon>
    </lineage>
</organism>
<dbReference type="Proteomes" id="UP000594688">
    <property type="component" value="Chromosome"/>
</dbReference>
<gene>
    <name evidence="1" type="ORF">G3M70_13980</name>
</gene>
<accession>A0A7T0BXS8</accession>